<evidence type="ECO:0000256" key="1">
    <source>
        <dbReference type="SAM" id="Phobius"/>
    </source>
</evidence>
<dbReference type="EMBL" id="JBBWWQ010000021">
    <property type="protein sequence ID" value="KAK8913598.1"/>
    <property type="molecule type" value="Genomic_DNA"/>
</dbReference>
<feature type="transmembrane region" description="Helical" evidence="1">
    <location>
        <begin position="73"/>
        <end position="92"/>
    </location>
</feature>
<keyword evidence="1" id="KW-1133">Transmembrane helix</keyword>
<organism evidence="2 3">
    <name type="scientific">Platanthera zijinensis</name>
    <dbReference type="NCBI Taxonomy" id="2320716"/>
    <lineage>
        <taxon>Eukaryota</taxon>
        <taxon>Viridiplantae</taxon>
        <taxon>Streptophyta</taxon>
        <taxon>Embryophyta</taxon>
        <taxon>Tracheophyta</taxon>
        <taxon>Spermatophyta</taxon>
        <taxon>Magnoliopsida</taxon>
        <taxon>Liliopsida</taxon>
        <taxon>Asparagales</taxon>
        <taxon>Orchidaceae</taxon>
        <taxon>Orchidoideae</taxon>
        <taxon>Orchideae</taxon>
        <taxon>Orchidinae</taxon>
        <taxon>Platanthera</taxon>
    </lineage>
</organism>
<sequence>MRDLQNVTYALLEFRHGNFANLNYNKPFLYLWKGVEEFRCCYCSNFPQVHQLRHVFPRYKRFQKWHRYHDGSFYMYSIVLVFLDIVNAHWLIQIVLVRVLALSGFAIAMEGCKYFNAVSEHVMHLIMCPPA</sequence>
<evidence type="ECO:0000313" key="2">
    <source>
        <dbReference type="EMBL" id="KAK8913598.1"/>
    </source>
</evidence>
<dbReference type="AlphaFoldDB" id="A0AAP0AS48"/>
<protein>
    <submittedName>
        <fullName evidence="2">Uncharacterized protein</fullName>
    </submittedName>
</protein>
<gene>
    <name evidence="2" type="ORF">KSP39_PZI023596</name>
</gene>
<keyword evidence="1" id="KW-0472">Membrane</keyword>
<keyword evidence="3" id="KW-1185">Reference proteome</keyword>
<comment type="caution">
    <text evidence="2">The sequence shown here is derived from an EMBL/GenBank/DDBJ whole genome shotgun (WGS) entry which is preliminary data.</text>
</comment>
<evidence type="ECO:0000313" key="3">
    <source>
        <dbReference type="Proteomes" id="UP001418222"/>
    </source>
</evidence>
<dbReference type="Proteomes" id="UP001418222">
    <property type="component" value="Unassembled WGS sequence"/>
</dbReference>
<accession>A0AAP0AS48</accession>
<name>A0AAP0AS48_9ASPA</name>
<proteinExistence type="predicted"/>
<keyword evidence="1" id="KW-0812">Transmembrane</keyword>
<reference evidence="2 3" key="1">
    <citation type="journal article" date="2022" name="Nat. Plants">
        <title>Genomes of leafy and leafless Platanthera orchids illuminate the evolution of mycoheterotrophy.</title>
        <authorList>
            <person name="Li M.H."/>
            <person name="Liu K.W."/>
            <person name="Li Z."/>
            <person name="Lu H.C."/>
            <person name="Ye Q.L."/>
            <person name="Zhang D."/>
            <person name="Wang J.Y."/>
            <person name="Li Y.F."/>
            <person name="Zhong Z.M."/>
            <person name="Liu X."/>
            <person name="Yu X."/>
            <person name="Liu D.K."/>
            <person name="Tu X.D."/>
            <person name="Liu B."/>
            <person name="Hao Y."/>
            <person name="Liao X.Y."/>
            <person name="Jiang Y.T."/>
            <person name="Sun W.H."/>
            <person name="Chen J."/>
            <person name="Chen Y.Q."/>
            <person name="Ai Y."/>
            <person name="Zhai J.W."/>
            <person name="Wu S.S."/>
            <person name="Zhou Z."/>
            <person name="Hsiao Y.Y."/>
            <person name="Wu W.L."/>
            <person name="Chen Y.Y."/>
            <person name="Lin Y.F."/>
            <person name="Hsu J.L."/>
            <person name="Li C.Y."/>
            <person name="Wang Z.W."/>
            <person name="Zhao X."/>
            <person name="Zhong W.Y."/>
            <person name="Ma X.K."/>
            <person name="Ma L."/>
            <person name="Huang J."/>
            <person name="Chen G.Z."/>
            <person name="Huang M.Z."/>
            <person name="Huang L."/>
            <person name="Peng D.H."/>
            <person name="Luo Y.B."/>
            <person name="Zou S.Q."/>
            <person name="Chen S.P."/>
            <person name="Lan S."/>
            <person name="Tsai W.C."/>
            <person name="Van de Peer Y."/>
            <person name="Liu Z.J."/>
        </authorList>
    </citation>
    <scope>NUCLEOTIDE SEQUENCE [LARGE SCALE GENOMIC DNA]</scope>
    <source>
        <strain evidence="2">Lor287</strain>
    </source>
</reference>